<keyword evidence="2" id="KW-1185">Reference proteome</keyword>
<dbReference type="RefSeq" id="WP_380602881.1">
    <property type="nucleotide sequence ID" value="NZ_JBHSDU010000015.1"/>
</dbReference>
<name>A0ABV8T0K4_9GAMM</name>
<reference evidence="2" key="1">
    <citation type="journal article" date="2019" name="Int. J. Syst. Evol. Microbiol.">
        <title>The Global Catalogue of Microorganisms (GCM) 10K type strain sequencing project: providing services to taxonomists for standard genome sequencing and annotation.</title>
        <authorList>
            <consortium name="The Broad Institute Genomics Platform"/>
            <consortium name="The Broad Institute Genome Sequencing Center for Infectious Disease"/>
            <person name="Wu L."/>
            <person name="Ma J."/>
        </authorList>
    </citation>
    <scope>NUCLEOTIDE SEQUENCE [LARGE SCALE GENOMIC DNA]</scope>
    <source>
        <strain evidence="2">CGMCC 1.10759</strain>
    </source>
</reference>
<evidence type="ECO:0000313" key="1">
    <source>
        <dbReference type="EMBL" id="MFC4312965.1"/>
    </source>
</evidence>
<protein>
    <submittedName>
        <fullName evidence="1">Uncharacterized protein</fullName>
    </submittedName>
</protein>
<gene>
    <name evidence="1" type="ORF">ACFPN2_28030</name>
</gene>
<proteinExistence type="predicted"/>
<dbReference type="Proteomes" id="UP001595904">
    <property type="component" value="Unassembled WGS sequence"/>
</dbReference>
<dbReference type="EMBL" id="JBHSDU010000015">
    <property type="protein sequence ID" value="MFC4312965.1"/>
    <property type="molecule type" value="Genomic_DNA"/>
</dbReference>
<sequence>MKLAGIGLLAQSLTVLLGIITTTLFGADFPRAPNTPPATPHPSLSQMATALRPATATASDCAQGVQARLEINQGHPWLPPFGIDRVGRLPIVQVTIEGDTAQGSEYYFVAFRNGRAHDKQSLHPAPNHYSSSPSASSETAKLYASASLANIPDEVALFTACVSHGQAVELARIHVDWPVFEADTVARSKQPRNPIDLGAVLVPNDWLLLGPEQEAIITTAAIARGRDIPNAMLHAWFENGSRTSAPLPLTSNVLTRKQVELPSRTSTASTTLFVSISDGSRELWRKTIRTTNVARSQNWPVFGAVETKLRYEAPISMHDPHTGARLPSIDYQTAWKAGLNDVVVFLPNGSRFVFWRGSSYVPFWAGPNNTGVSYQWAENMSIRVHHPDGSTDLPEPLFDRELRYGRVRIIESTASRVHVRWTYQLTDVDYRVWGDQAAEDFYFYPDGFGTRVITLSSTPGTPYQLTEFIVLSPQGAFPLDVLPNHIMDALFLSGEKQQITLPTGAADSPPPGRQRELVANAKRQGIVYRLFSHKNDLTSAIYYSPGDLSTPGAYWPFFDEGQMVAPTYWGNHWPLSRGHWTQWTINDGIYSGPSHNSVASWLAMPDPVARSEYRALDALGESKLMTLQRWVALVGNTDAPDRDLIGWAKSFSAPPSLTLSGARLGFPSYSPERRAIRLLVDSASVDIRLKPVEIATNPVFELENSPGELIEIRVDDRLLKPDEYAWDGSTLWTRATIHSAGARIHLHFKE</sequence>
<comment type="caution">
    <text evidence="1">The sequence shown here is derived from an EMBL/GenBank/DDBJ whole genome shotgun (WGS) entry which is preliminary data.</text>
</comment>
<organism evidence="1 2">
    <name type="scientific">Steroidobacter flavus</name>
    <dbReference type="NCBI Taxonomy" id="1842136"/>
    <lineage>
        <taxon>Bacteria</taxon>
        <taxon>Pseudomonadati</taxon>
        <taxon>Pseudomonadota</taxon>
        <taxon>Gammaproteobacteria</taxon>
        <taxon>Steroidobacterales</taxon>
        <taxon>Steroidobacteraceae</taxon>
        <taxon>Steroidobacter</taxon>
    </lineage>
</organism>
<evidence type="ECO:0000313" key="2">
    <source>
        <dbReference type="Proteomes" id="UP001595904"/>
    </source>
</evidence>
<accession>A0ABV8T0K4</accession>